<proteinExistence type="predicted"/>
<accession>A0A0C1YEW4</accession>
<organism evidence="2">
    <name type="scientific">Lyngbya confervoides BDU141951</name>
    <dbReference type="NCBI Taxonomy" id="1574623"/>
    <lineage>
        <taxon>Bacteria</taxon>
        <taxon>Bacillati</taxon>
        <taxon>Cyanobacteriota</taxon>
        <taxon>Cyanophyceae</taxon>
        <taxon>Oscillatoriophycideae</taxon>
        <taxon>Oscillatoriales</taxon>
        <taxon>Microcoleaceae</taxon>
        <taxon>Lyngbya</taxon>
    </lineage>
</organism>
<dbReference type="SUPFAM" id="SSF55021">
    <property type="entry name" value="ACT-like"/>
    <property type="match status" value="2"/>
</dbReference>
<evidence type="ECO:0000313" key="2">
    <source>
        <dbReference type="EMBL" id="NEV67106.1"/>
    </source>
</evidence>
<protein>
    <submittedName>
        <fullName evidence="2">ACT domain-containing protein</fullName>
    </submittedName>
</protein>
<reference evidence="2" key="2">
    <citation type="journal article" date="2015" name="Genome Announc.">
        <title>Draft Genome Sequence of Filamentous Marine Cyanobacterium Lyngbya confervoides Strain BDU141951.</title>
        <authorList>
            <person name="Chandrababunaidu M.M."/>
            <person name="Sen D."/>
            <person name="Tripathy S."/>
        </authorList>
    </citation>
    <scope>NUCLEOTIDE SEQUENCE</scope>
    <source>
        <strain evidence="2">BDU141951</strain>
    </source>
</reference>
<name>A0A0C1YEW4_9CYAN</name>
<comment type="caution">
    <text evidence="2">The sequence shown here is derived from an EMBL/GenBank/DDBJ whole genome shotgun (WGS) entry which is preliminary data.</text>
</comment>
<dbReference type="InterPro" id="IPR018717">
    <property type="entry name" value="DUF2241"/>
</dbReference>
<feature type="domain" description="DUF2241" evidence="1">
    <location>
        <begin position="7"/>
        <end position="74"/>
    </location>
</feature>
<dbReference type="PANTHER" id="PTHR39199">
    <property type="entry name" value="BLR5128 PROTEIN"/>
    <property type="match status" value="1"/>
</dbReference>
<dbReference type="AlphaFoldDB" id="A0A0C1YEW4"/>
<evidence type="ECO:0000259" key="1">
    <source>
        <dbReference type="Pfam" id="PF10000"/>
    </source>
</evidence>
<dbReference type="Pfam" id="PF10000">
    <property type="entry name" value="ACT_3"/>
    <property type="match status" value="1"/>
</dbReference>
<reference evidence="2" key="1">
    <citation type="submission" date="2014-11" db="EMBL/GenBank/DDBJ databases">
        <authorList>
            <person name="Malar M.C."/>
            <person name="Sen D."/>
            <person name="Tripathy S."/>
        </authorList>
    </citation>
    <scope>NUCLEOTIDE SEQUENCE</scope>
    <source>
        <strain evidence="2">BDU141951</strain>
    </source>
</reference>
<gene>
    <name evidence="2" type="ORF">QQ91_008240</name>
</gene>
<dbReference type="Gene3D" id="3.30.2130.10">
    <property type="entry name" value="VC0802-like"/>
    <property type="match status" value="1"/>
</dbReference>
<dbReference type="PANTHER" id="PTHR39199:SF1">
    <property type="entry name" value="BLR5128 PROTEIN"/>
    <property type="match status" value="1"/>
</dbReference>
<sequence>MSDAPVGETQLSVLLSTLQPELHPDTFVFVTLPTSHVPDDLEPVCQFREAEGLTLIVPQAQAAQAQLSYQYPCRMITLTVHSSLAAVGMLAAITQALATEGISTNVVSAYFHDHLFVACNRVEATLDCLARLAATALDP</sequence>
<dbReference type="InterPro" id="IPR045865">
    <property type="entry name" value="ACT-like_dom_sf"/>
</dbReference>
<reference evidence="2" key="3">
    <citation type="submission" date="2020-02" db="EMBL/GenBank/DDBJ databases">
        <authorList>
            <person name="Sarangi A.N."/>
            <person name="Ghosh S."/>
            <person name="Mukherjee M."/>
            <person name="Tripathy S."/>
        </authorList>
    </citation>
    <scope>NUCLEOTIDE SEQUENCE</scope>
    <source>
        <strain evidence="2">BDU141951</strain>
    </source>
</reference>
<dbReference type="EMBL" id="JTHE02000003">
    <property type="protein sequence ID" value="NEV67106.1"/>
    <property type="molecule type" value="Genomic_DNA"/>
</dbReference>